<keyword evidence="3" id="KW-1185">Reference proteome</keyword>
<proteinExistence type="predicted"/>
<dbReference type="PROSITE" id="PS50263">
    <property type="entry name" value="CN_HYDROLASE"/>
    <property type="match status" value="1"/>
</dbReference>
<dbReference type="STRING" id="597362.K5XWE6"/>
<dbReference type="HOGENOM" id="CLU_009854_1_0_1"/>
<accession>K5XWE6</accession>
<dbReference type="InterPro" id="IPR003010">
    <property type="entry name" value="C-N_Hydrolase"/>
</dbReference>
<organism evidence="2 3">
    <name type="scientific">Agaricus bisporus var. burnettii (strain JB137-S8 / ATCC MYA-4627 / FGSC 10392)</name>
    <name type="common">White button mushroom</name>
    <dbReference type="NCBI Taxonomy" id="597362"/>
    <lineage>
        <taxon>Eukaryota</taxon>
        <taxon>Fungi</taxon>
        <taxon>Dikarya</taxon>
        <taxon>Basidiomycota</taxon>
        <taxon>Agaricomycotina</taxon>
        <taxon>Agaricomycetes</taxon>
        <taxon>Agaricomycetidae</taxon>
        <taxon>Agaricales</taxon>
        <taxon>Agaricineae</taxon>
        <taxon>Agaricaceae</taxon>
        <taxon>Agaricus</taxon>
    </lineage>
</organism>
<reference evidence="3" key="1">
    <citation type="journal article" date="2012" name="Proc. Natl. Acad. Sci. U.S.A.">
        <title>Genome sequence of the button mushroom Agaricus bisporus reveals mechanisms governing adaptation to a humic-rich ecological niche.</title>
        <authorList>
            <person name="Morin E."/>
            <person name="Kohler A."/>
            <person name="Baker A.R."/>
            <person name="Foulongne-Oriol M."/>
            <person name="Lombard V."/>
            <person name="Nagy L.G."/>
            <person name="Ohm R.A."/>
            <person name="Patyshakuliyeva A."/>
            <person name="Brun A."/>
            <person name="Aerts A.L."/>
            <person name="Bailey A.M."/>
            <person name="Billette C."/>
            <person name="Coutinho P.M."/>
            <person name="Deakin G."/>
            <person name="Doddapaneni H."/>
            <person name="Floudas D."/>
            <person name="Grimwood J."/>
            <person name="Hilden K."/>
            <person name="Kuees U."/>
            <person name="LaButti K.M."/>
            <person name="Lapidus A."/>
            <person name="Lindquist E.A."/>
            <person name="Lucas S.M."/>
            <person name="Murat C."/>
            <person name="Riley R.W."/>
            <person name="Salamov A.A."/>
            <person name="Schmutz J."/>
            <person name="Subramanian V."/>
            <person name="Woesten H.A.B."/>
            <person name="Xu J."/>
            <person name="Eastwood D.C."/>
            <person name="Foster G.D."/>
            <person name="Sonnenberg A.S."/>
            <person name="Cullen D."/>
            <person name="de Vries R.P."/>
            <person name="Lundell T."/>
            <person name="Hibbett D.S."/>
            <person name="Henrissat B."/>
            <person name="Burton K.S."/>
            <person name="Kerrigan R.W."/>
            <person name="Challen M.P."/>
            <person name="Grigoriev I.V."/>
            <person name="Martin F."/>
        </authorList>
    </citation>
    <scope>NUCLEOTIDE SEQUENCE [LARGE SCALE GENOMIC DNA]</scope>
    <source>
        <strain evidence="3">JB137-S8 / ATCC MYA-4627 / FGSC 10392</strain>
    </source>
</reference>
<dbReference type="InterPro" id="IPR039703">
    <property type="entry name" value="Nta1"/>
</dbReference>
<dbReference type="FunCoup" id="K5XWE6">
    <property type="interactions" value="5"/>
</dbReference>
<feature type="non-terminal residue" evidence="2">
    <location>
        <position position="1"/>
    </location>
</feature>
<dbReference type="PANTHER" id="PTHR11750:SF26">
    <property type="entry name" value="PROTEIN N-TERMINAL AMIDASE"/>
    <property type="match status" value="1"/>
</dbReference>
<dbReference type="eggNOG" id="KOG0806">
    <property type="taxonomic scope" value="Eukaryota"/>
</dbReference>
<evidence type="ECO:0000313" key="3">
    <source>
        <dbReference type="Proteomes" id="UP000008493"/>
    </source>
</evidence>
<evidence type="ECO:0000313" key="2">
    <source>
        <dbReference type="EMBL" id="EKM79545.1"/>
    </source>
</evidence>
<dbReference type="InParanoid" id="K5XWE6"/>
<sequence length="317" mass="35779">MKLRVGVIQYSPKLGQVQANLRRVKELSDKLRQFRSIDLLCLPEMALTGYNFESATAVTPFLEKPRTGITSTFCSDLAKRLGCFVTSGYPESLEPDEIRQCVLFDRVKIEDSDIWGKPSSKKRQIVGANSAILYGPQGEWVGGYRKSNLFWTDKTWAAAGSGFTSFKLPPPINNLTLAICMDLNPFTDGWRSNAGPYELADYCQTSKTNLLVLLNAWLDPGIEDDDEPSWKTLEYWVARLRPLWSKCKDSPDNDEHDPNKYTTFVVCNRTGEENGVAFAGSSASFHMDRERGKPRIVDMMTKEEEGLRIFNFDLPSS</sequence>
<dbReference type="GeneID" id="18825715"/>
<dbReference type="GO" id="GO:0030163">
    <property type="term" value="P:protein catabolic process"/>
    <property type="evidence" value="ECO:0007669"/>
    <property type="project" value="TreeGrafter"/>
</dbReference>
<dbReference type="InterPro" id="IPR036526">
    <property type="entry name" value="C-N_Hydrolase_sf"/>
</dbReference>
<dbReference type="EMBL" id="JH971390">
    <property type="protein sequence ID" value="EKM79545.1"/>
    <property type="molecule type" value="Genomic_DNA"/>
</dbReference>
<dbReference type="SUPFAM" id="SSF56317">
    <property type="entry name" value="Carbon-nitrogen hydrolase"/>
    <property type="match status" value="1"/>
</dbReference>
<dbReference type="GO" id="GO:0070773">
    <property type="term" value="F:protein-N-terminal glutamine amidohydrolase activity"/>
    <property type="evidence" value="ECO:0007669"/>
    <property type="project" value="InterPro"/>
</dbReference>
<dbReference type="PANTHER" id="PTHR11750">
    <property type="entry name" value="PROTEIN N-TERMINAL AMIDASE"/>
    <property type="match status" value="1"/>
</dbReference>
<dbReference type="RefSeq" id="XP_007330177.1">
    <property type="nucleotide sequence ID" value="XM_007330115.1"/>
</dbReference>
<feature type="domain" description="CN hydrolase" evidence="1">
    <location>
        <begin position="3"/>
        <end position="314"/>
    </location>
</feature>
<protein>
    <recommendedName>
        <fullName evidence="1">CN hydrolase domain-containing protein</fullName>
    </recommendedName>
</protein>
<dbReference type="KEGG" id="abp:AGABI1DRAFT120915"/>
<name>K5XWE6_AGABU</name>
<dbReference type="Proteomes" id="UP000008493">
    <property type="component" value="Unassembled WGS sequence"/>
</dbReference>
<dbReference type="Gene3D" id="3.60.110.10">
    <property type="entry name" value="Carbon-nitrogen hydrolase"/>
    <property type="match status" value="1"/>
</dbReference>
<dbReference type="OrthoDB" id="201515at2759"/>
<gene>
    <name evidence="2" type="ORF">AGABI1DRAFT_120915</name>
</gene>
<evidence type="ECO:0000259" key="1">
    <source>
        <dbReference type="PROSITE" id="PS50263"/>
    </source>
</evidence>
<dbReference type="Pfam" id="PF00795">
    <property type="entry name" value="CN_hydrolase"/>
    <property type="match status" value="1"/>
</dbReference>
<dbReference type="GO" id="GO:0008418">
    <property type="term" value="F:protein-N-terminal asparagine amidohydrolase activity"/>
    <property type="evidence" value="ECO:0007669"/>
    <property type="project" value="InterPro"/>
</dbReference>
<dbReference type="OMA" id="VKILCWD"/>
<dbReference type="AlphaFoldDB" id="K5XWE6"/>